<organism evidence="1">
    <name type="scientific">Rhizophora mucronata</name>
    <name type="common">Asiatic mangrove</name>
    <dbReference type="NCBI Taxonomy" id="61149"/>
    <lineage>
        <taxon>Eukaryota</taxon>
        <taxon>Viridiplantae</taxon>
        <taxon>Streptophyta</taxon>
        <taxon>Embryophyta</taxon>
        <taxon>Tracheophyta</taxon>
        <taxon>Spermatophyta</taxon>
        <taxon>Magnoliopsida</taxon>
        <taxon>eudicotyledons</taxon>
        <taxon>Gunneridae</taxon>
        <taxon>Pentapetalae</taxon>
        <taxon>rosids</taxon>
        <taxon>fabids</taxon>
        <taxon>Malpighiales</taxon>
        <taxon>Rhizophoraceae</taxon>
        <taxon>Rhizophora</taxon>
    </lineage>
</organism>
<sequence>MSKLSLWLVLLESLLGLVSRNVQFAH</sequence>
<evidence type="ECO:0000313" key="1">
    <source>
        <dbReference type="EMBL" id="MBX57826.1"/>
    </source>
</evidence>
<name>A0A2P2PSW4_RHIMU</name>
<proteinExistence type="predicted"/>
<dbReference type="AlphaFoldDB" id="A0A2P2PSW4"/>
<reference evidence="1" key="1">
    <citation type="submission" date="2018-02" db="EMBL/GenBank/DDBJ databases">
        <title>Rhizophora mucronata_Transcriptome.</title>
        <authorList>
            <person name="Meera S.P."/>
            <person name="Sreeshan A."/>
            <person name="Augustine A."/>
        </authorList>
    </citation>
    <scope>NUCLEOTIDE SEQUENCE</scope>
    <source>
        <tissue evidence="1">Leaf</tissue>
    </source>
</reference>
<dbReference type="EMBL" id="GGEC01077342">
    <property type="protein sequence ID" value="MBX57826.1"/>
    <property type="molecule type" value="Transcribed_RNA"/>
</dbReference>
<accession>A0A2P2PSW4</accession>
<protein>
    <submittedName>
        <fullName evidence="1">Uncharacterized protein</fullName>
    </submittedName>
</protein>